<reference evidence="3 4" key="1">
    <citation type="submission" date="2016-12" db="EMBL/GenBank/DDBJ databases">
        <authorList>
            <person name="Song W.-J."/>
            <person name="Kurnit D.M."/>
        </authorList>
    </citation>
    <scope>NUCLEOTIDE SEQUENCE [LARGE SCALE GENOMIC DNA]</scope>
    <source>
        <strain evidence="3 4">IMCC3135</strain>
    </source>
</reference>
<evidence type="ECO:0000256" key="1">
    <source>
        <dbReference type="SAM" id="MobiDB-lite"/>
    </source>
</evidence>
<dbReference type="KEGG" id="gai:IMCC3135_06115"/>
<dbReference type="RefSeq" id="WP_088916789.1">
    <property type="nucleotide sequence ID" value="NZ_CP018632.1"/>
</dbReference>
<evidence type="ECO:0000313" key="3">
    <source>
        <dbReference type="EMBL" id="ASJ71335.1"/>
    </source>
</evidence>
<gene>
    <name evidence="3" type="ORF">IMCC3135_06115</name>
</gene>
<feature type="chain" id="PRO_5016299332" description="Beta propeller domain-containing protein" evidence="2">
    <location>
        <begin position="19"/>
        <end position="742"/>
    </location>
</feature>
<feature type="region of interest" description="Disordered" evidence="1">
    <location>
        <begin position="64"/>
        <end position="113"/>
    </location>
</feature>
<dbReference type="Pfam" id="PF09826">
    <property type="entry name" value="Beta_propel"/>
    <property type="match status" value="1"/>
</dbReference>
<keyword evidence="4" id="KW-1185">Reference proteome</keyword>
<dbReference type="PROSITE" id="PS51257">
    <property type="entry name" value="PROKAR_LIPOPROTEIN"/>
    <property type="match status" value="1"/>
</dbReference>
<name>A0A2Z2NLC7_9GAMM</name>
<feature type="compositionally biased region" description="Low complexity" evidence="1">
    <location>
        <begin position="69"/>
        <end position="86"/>
    </location>
</feature>
<dbReference type="EMBL" id="CP018632">
    <property type="protein sequence ID" value="ASJ71335.1"/>
    <property type="molecule type" value="Genomic_DNA"/>
</dbReference>
<keyword evidence="2" id="KW-0732">Signal</keyword>
<dbReference type="InterPro" id="IPR019198">
    <property type="entry name" value="Beta_propeller_containing"/>
</dbReference>
<accession>A0A2Z2NLC7</accession>
<protein>
    <recommendedName>
        <fullName evidence="5">Beta propeller domain-containing protein</fullName>
    </recommendedName>
</protein>
<proteinExistence type="predicted"/>
<dbReference type="OrthoDB" id="9778998at2"/>
<dbReference type="Proteomes" id="UP000250079">
    <property type="component" value="Chromosome"/>
</dbReference>
<dbReference type="AlphaFoldDB" id="A0A2Z2NLC7"/>
<organism evidence="3 4">
    <name type="scientific">Granulosicoccus antarcticus IMCC3135</name>
    <dbReference type="NCBI Taxonomy" id="1192854"/>
    <lineage>
        <taxon>Bacteria</taxon>
        <taxon>Pseudomonadati</taxon>
        <taxon>Pseudomonadota</taxon>
        <taxon>Gammaproteobacteria</taxon>
        <taxon>Chromatiales</taxon>
        <taxon>Granulosicoccaceae</taxon>
        <taxon>Granulosicoccus</taxon>
    </lineage>
</organism>
<evidence type="ECO:0008006" key="5">
    <source>
        <dbReference type="Google" id="ProtNLM"/>
    </source>
</evidence>
<feature type="signal peptide" evidence="2">
    <location>
        <begin position="1"/>
        <end position="18"/>
    </location>
</feature>
<evidence type="ECO:0000313" key="4">
    <source>
        <dbReference type="Proteomes" id="UP000250079"/>
    </source>
</evidence>
<sequence length="742" mass="80104">MNVRISLVASLISAVLLAACSSDEDLGPGPDNANTSRKLKTLENSDTFLDALRAGLIAQVSDANSYPEPVVDSDSSPVSAEGASDSDASDGGGSTASPDDSGNEVTSTNVQELGVDEQDWVKLSGNGERLYVLESAYSGYGFPSIEFDEIPPPDSIGMTSDEDPGDSPIEAPEGYQTTLRILQLDADAPDAVSLRDFPVPLEGGYAEGFYLYETEDKAQAVLTSNSNNYWAYWSESYSFGDQSSVITRVDVTDPDNASITGSLTVDGQIVSSRRIGKYLFFASRFYPTIPGVQPYDQTPEAWQAAVNNADVTDLLPQYQLDGSDVQTALIDPAECFVSEAASNNDYYSPDIITLAVLDLDTLQFSDSECYLGASETLYASPNAVFLATTQYDYSVGPIAEDGSVVDVEQDVFPIDFIWSDPRVDTDIHQFDIDGGQLVYTGSGTVPGHLGWNELRKPFRMSEKDGYLRVATMNDRQGLEESPILMTVLKADGNGELKTVSTLPNSSQPAFIGKPGEQLFASRFLGDRSYLVTFRQTDPLYVLDLADPENPLLAGELQINGYSDYLHPIDENYLLGIGRDADPASGAELGIKLSLFDVSNPASPSEIQSVLVGQTGTHSSALYDHRAITVQSATEQHPTRVSFGINVNGQALPSSSATGNDVFSYYDWTYTGLHGFDISTGTDAGITFRGAMVVESAANDDGYFYPSYVNDRSVMVNDSLFYIHGTRVYAAPWNDLANPTPAR</sequence>
<evidence type="ECO:0000256" key="2">
    <source>
        <dbReference type="SAM" id="SignalP"/>
    </source>
</evidence>